<accession>A0A428R1M2</accession>
<protein>
    <submittedName>
        <fullName evidence="1">Uncharacterized protein</fullName>
    </submittedName>
</protein>
<dbReference type="OrthoDB" id="3061561at2759"/>
<keyword evidence="2" id="KW-1185">Reference proteome</keyword>
<proteinExistence type="predicted"/>
<sequence>MSNSSSDALKWLKLDKDGQSDIFYSSLGAIVASTLLALHLNVPPPRPEPSPGFFLSRLWEAEIIYHLRYQLSWAIMVVIAPELLVSLAFGDWRAASQGVSVFRALGRKSIKDWTLVHASFANMGGIRFKMTHSGQEIPWAEIHSDLVGSMPHFWNHIYAQSRPLNRALEKLKSW</sequence>
<evidence type="ECO:0000313" key="1">
    <source>
        <dbReference type="EMBL" id="RSL71502.1"/>
    </source>
</evidence>
<dbReference type="EMBL" id="NKCI01000006">
    <property type="protein sequence ID" value="RSL71502.1"/>
    <property type="molecule type" value="Genomic_DNA"/>
</dbReference>
<evidence type="ECO:0000313" key="2">
    <source>
        <dbReference type="Proteomes" id="UP000288168"/>
    </source>
</evidence>
<dbReference type="PANTHER" id="PTHR35043">
    <property type="entry name" value="TRANSCRIPTION FACTOR DOMAIN-CONTAINING PROTEIN"/>
    <property type="match status" value="1"/>
</dbReference>
<dbReference type="PANTHER" id="PTHR35043:SF7">
    <property type="entry name" value="TRANSCRIPTION FACTOR DOMAIN-CONTAINING PROTEIN"/>
    <property type="match status" value="1"/>
</dbReference>
<gene>
    <name evidence="1" type="ORF">CEP54_001284</name>
</gene>
<dbReference type="Proteomes" id="UP000288168">
    <property type="component" value="Unassembled WGS sequence"/>
</dbReference>
<comment type="caution">
    <text evidence="1">The sequence shown here is derived from an EMBL/GenBank/DDBJ whole genome shotgun (WGS) entry which is preliminary data.</text>
</comment>
<organism evidence="1 2">
    <name type="scientific">Fusarium duplospermum</name>
    <dbReference type="NCBI Taxonomy" id="1325734"/>
    <lineage>
        <taxon>Eukaryota</taxon>
        <taxon>Fungi</taxon>
        <taxon>Dikarya</taxon>
        <taxon>Ascomycota</taxon>
        <taxon>Pezizomycotina</taxon>
        <taxon>Sordariomycetes</taxon>
        <taxon>Hypocreomycetidae</taxon>
        <taxon>Hypocreales</taxon>
        <taxon>Nectriaceae</taxon>
        <taxon>Fusarium</taxon>
        <taxon>Fusarium solani species complex</taxon>
    </lineage>
</organism>
<reference evidence="1 2" key="1">
    <citation type="submission" date="2017-06" db="EMBL/GenBank/DDBJ databases">
        <title>Comparative genomic analysis of Ambrosia Fusariam Clade fungi.</title>
        <authorList>
            <person name="Stajich J.E."/>
            <person name="Carrillo J."/>
            <person name="Kijimoto T."/>
            <person name="Eskalen A."/>
            <person name="O'Donnell K."/>
            <person name="Kasson M."/>
        </authorList>
    </citation>
    <scope>NUCLEOTIDE SEQUENCE [LARGE SCALE GENOMIC DNA]</scope>
    <source>
        <strain evidence="1 2">NRRL62584</strain>
    </source>
</reference>
<dbReference type="AlphaFoldDB" id="A0A428R1M2"/>
<name>A0A428R1M2_9HYPO</name>